<evidence type="ECO:0000256" key="1">
    <source>
        <dbReference type="SAM" id="MobiDB-lite"/>
    </source>
</evidence>
<dbReference type="GeneID" id="14552309"/>
<evidence type="ECO:0000313" key="3">
    <source>
        <dbReference type="Proteomes" id="UP000011281"/>
    </source>
</evidence>
<dbReference type="HOGENOM" id="CLU_166563_0_0_2"/>
<feature type="compositionally biased region" description="Basic and acidic residues" evidence="1">
    <location>
        <begin position="85"/>
        <end position="100"/>
    </location>
</feature>
<dbReference type="RefSeq" id="WP_015385678.1">
    <property type="nucleotide sequence ID" value="NC_020246.1"/>
</dbReference>
<sequence length="111" mass="13072">MKRVLRIPRFMKEGKTKTLELFVDSPTTNDKGFPQEAKFLIVIDDGNNRVAFQLNQSEAALLYHRLNYVLNETSKEYIELEEKNRKTYEGKKTKPSRPQESEDDVFLDEEE</sequence>
<feature type="compositionally biased region" description="Acidic residues" evidence="1">
    <location>
        <begin position="101"/>
        <end position="111"/>
    </location>
</feature>
<organism evidence="3">
    <name type="scientific">Sulfolobus acidocaldarius N8</name>
    <dbReference type="NCBI Taxonomy" id="1028566"/>
    <lineage>
        <taxon>Archaea</taxon>
        <taxon>Thermoproteota</taxon>
        <taxon>Thermoprotei</taxon>
        <taxon>Sulfolobales</taxon>
        <taxon>Sulfolobaceae</taxon>
        <taxon>Sulfolobus</taxon>
    </lineage>
</organism>
<reference evidence="2 3" key="1">
    <citation type="journal article" date="2012" name="ISME J.">
        <title>Genomic evidence of rapid, global-scale gene flow in a Sulfolobus species.</title>
        <authorList>
            <person name="Mao D."/>
            <person name="Grogan D."/>
        </authorList>
    </citation>
    <scope>NUCLEOTIDE SEQUENCE [LARGE SCALE GENOMIC DNA]</scope>
    <source>
        <strain evidence="2 3">N8</strain>
    </source>
</reference>
<accession>M1IWX4</accession>
<dbReference type="PATRIC" id="fig|1028566.6.peg.1752"/>
<dbReference type="KEGG" id="sacn:SacN8_08845"/>
<name>M1IWX4_9CREN</name>
<gene>
    <name evidence="2" type="ORF">SacN8_08845</name>
</gene>
<feature type="region of interest" description="Disordered" evidence="1">
    <location>
        <begin position="85"/>
        <end position="111"/>
    </location>
</feature>
<protein>
    <submittedName>
        <fullName evidence="2">Uncharacterized protein</fullName>
    </submittedName>
</protein>
<proteinExistence type="predicted"/>
<dbReference type="EMBL" id="CP002817">
    <property type="protein sequence ID" value="AGE71729.1"/>
    <property type="molecule type" value="Genomic_DNA"/>
</dbReference>
<dbReference type="AlphaFoldDB" id="M1IWX4"/>
<evidence type="ECO:0000313" key="2">
    <source>
        <dbReference type="EMBL" id="AGE71729.1"/>
    </source>
</evidence>
<dbReference type="Proteomes" id="UP000011281">
    <property type="component" value="Chromosome"/>
</dbReference>